<dbReference type="SUPFAM" id="SSF51735">
    <property type="entry name" value="NAD(P)-binding Rossmann-fold domains"/>
    <property type="match status" value="1"/>
</dbReference>
<accession>A0A212TE03</accession>
<evidence type="ECO:0000256" key="1">
    <source>
        <dbReference type="ARBA" id="ARBA00006484"/>
    </source>
</evidence>
<dbReference type="PRINTS" id="PR00080">
    <property type="entry name" value="SDRFAMILY"/>
</dbReference>
<organism evidence="4 5">
    <name type="scientific">Kytococcus aerolatus</name>
    <dbReference type="NCBI Taxonomy" id="592308"/>
    <lineage>
        <taxon>Bacteria</taxon>
        <taxon>Bacillati</taxon>
        <taxon>Actinomycetota</taxon>
        <taxon>Actinomycetes</taxon>
        <taxon>Micrococcales</taxon>
        <taxon>Kytococcaceae</taxon>
        <taxon>Kytococcus</taxon>
    </lineage>
</organism>
<dbReference type="PANTHER" id="PTHR44196">
    <property type="entry name" value="DEHYDROGENASE/REDUCTASE SDR FAMILY MEMBER 7B"/>
    <property type="match status" value="1"/>
</dbReference>
<dbReference type="EMBL" id="FYEZ01000001">
    <property type="protein sequence ID" value="SNC64061.1"/>
    <property type="molecule type" value="Genomic_DNA"/>
</dbReference>
<comment type="similarity">
    <text evidence="1 3">Belongs to the short-chain dehydrogenases/reductases (SDR) family.</text>
</comment>
<dbReference type="AlphaFoldDB" id="A0A212TE03"/>
<dbReference type="InterPro" id="IPR036291">
    <property type="entry name" value="NAD(P)-bd_dom_sf"/>
</dbReference>
<evidence type="ECO:0000313" key="5">
    <source>
        <dbReference type="Proteomes" id="UP000198122"/>
    </source>
</evidence>
<dbReference type="RefSeq" id="WP_088817939.1">
    <property type="nucleotide sequence ID" value="NZ_FYEZ01000001.1"/>
</dbReference>
<dbReference type="PANTHER" id="PTHR44196:SF1">
    <property type="entry name" value="DEHYDROGENASE_REDUCTASE SDR FAMILY MEMBER 7B"/>
    <property type="match status" value="1"/>
</dbReference>
<dbReference type="OrthoDB" id="9775296at2"/>
<name>A0A212TE03_9MICO</name>
<dbReference type="Gene3D" id="3.40.50.720">
    <property type="entry name" value="NAD(P)-binding Rossmann-like Domain"/>
    <property type="match status" value="1"/>
</dbReference>
<protein>
    <submittedName>
        <fullName evidence="4">Short-chain dehydrogenase</fullName>
    </submittedName>
</protein>
<reference evidence="4 5" key="1">
    <citation type="submission" date="2017-06" db="EMBL/GenBank/DDBJ databases">
        <authorList>
            <person name="Kim H.J."/>
            <person name="Triplett B.A."/>
        </authorList>
    </citation>
    <scope>NUCLEOTIDE SEQUENCE [LARGE SCALE GENOMIC DNA]</scope>
    <source>
        <strain evidence="4 5">DSM 22179</strain>
    </source>
</reference>
<evidence type="ECO:0000313" key="4">
    <source>
        <dbReference type="EMBL" id="SNC64061.1"/>
    </source>
</evidence>
<gene>
    <name evidence="4" type="ORF">SAMN05445756_1035</name>
</gene>
<proteinExistence type="inferred from homology"/>
<evidence type="ECO:0000256" key="2">
    <source>
        <dbReference type="ARBA" id="ARBA00023002"/>
    </source>
</evidence>
<keyword evidence="2" id="KW-0560">Oxidoreductase</keyword>
<dbReference type="Proteomes" id="UP000198122">
    <property type="component" value="Unassembled WGS sequence"/>
</dbReference>
<dbReference type="InterPro" id="IPR002347">
    <property type="entry name" value="SDR_fam"/>
</dbReference>
<dbReference type="GO" id="GO:0016491">
    <property type="term" value="F:oxidoreductase activity"/>
    <property type="evidence" value="ECO:0007669"/>
    <property type="project" value="UniProtKB-KW"/>
</dbReference>
<dbReference type="CDD" id="cd05233">
    <property type="entry name" value="SDR_c"/>
    <property type="match status" value="1"/>
</dbReference>
<dbReference type="PRINTS" id="PR00081">
    <property type="entry name" value="GDHRDH"/>
</dbReference>
<dbReference type="Pfam" id="PF00106">
    <property type="entry name" value="adh_short"/>
    <property type="match status" value="1"/>
</dbReference>
<dbReference type="GO" id="GO:0016020">
    <property type="term" value="C:membrane"/>
    <property type="evidence" value="ECO:0007669"/>
    <property type="project" value="TreeGrafter"/>
</dbReference>
<sequence length="274" mass="28087">MQLEGKILAVTGGGNGIGREVVLGLLRAGSRVAALDLSAEGLAGTVAAAQAEGAAGALTTHPVDVTRRDEVEAVLADLLAAHGAVDGLVNVAGIIQQFVPVAELDPQEIDRVMNVNFWGVVHTCQVFLPELVARPEAAIVNVASMGALTPVPGQSAYGASKAAVKLFTEGLYCEHRDGPVAVTVVFPGAIATNIAGNSGVRVGAAVDDTAASEGSSHPTTPAPDAAEAIIRGLEKGSYRVVIGRDARFVDWASRVAPQWAADYIARKMAGLLAR</sequence>
<evidence type="ECO:0000256" key="3">
    <source>
        <dbReference type="RuleBase" id="RU000363"/>
    </source>
</evidence>
<keyword evidence="5" id="KW-1185">Reference proteome</keyword>